<dbReference type="Proteomes" id="UP000187209">
    <property type="component" value="Unassembled WGS sequence"/>
</dbReference>
<name>A0A1R2AQ70_9CILI</name>
<keyword evidence="1" id="KW-1133">Transmembrane helix</keyword>
<keyword evidence="4" id="KW-1185">Reference proteome</keyword>
<gene>
    <name evidence="3" type="ORF">SteCoe_36507</name>
</gene>
<evidence type="ECO:0000313" key="4">
    <source>
        <dbReference type="Proteomes" id="UP000187209"/>
    </source>
</evidence>
<evidence type="ECO:0000313" key="3">
    <source>
        <dbReference type="EMBL" id="OMJ66595.1"/>
    </source>
</evidence>
<accession>A0A1R2AQ70</accession>
<dbReference type="EMBL" id="MPUH01001679">
    <property type="protein sequence ID" value="OMJ66595.1"/>
    <property type="molecule type" value="Genomic_DNA"/>
</dbReference>
<keyword evidence="1" id="KW-0472">Membrane</keyword>
<proteinExistence type="predicted"/>
<organism evidence="3 4">
    <name type="scientific">Stentor coeruleus</name>
    <dbReference type="NCBI Taxonomy" id="5963"/>
    <lineage>
        <taxon>Eukaryota</taxon>
        <taxon>Sar</taxon>
        <taxon>Alveolata</taxon>
        <taxon>Ciliophora</taxon>
        <taxon>Postciliodesmatophora</taxon>
        <taxon>Heterotrichea</taxon>
        <taxon>Heterotrichida</taxon>
        <taxon>Stentoridae</taxon>
        <taxon>Stentor</taxon>
    </lineage>
</organism>
<evidence type="ECO:0008006" key="5">
    <source>
        <dbReference type="Google" id="ProtNLM"/>
    </source>
</evidence>
<evidence type="ECO:0000256" key="1">
    <source>
        <dbReference type="SAM" id="Phobius"/>
    </source>
</evidence>
<keyword evidence="2" id="KW-0732">Signal</keyword>
<comment type="caution">
    <text evidence="3">The sequence shown here is derived from an EMBL/GenBank/DDBJ whole genome shotgun (WGS) entry which is preliminary data.</text>
</comment>
<keyword evidence="1" id="KW-0812">Transmembrane</keyword>
<evidence type="ECO:0000256" key="2">
    <source>
        <dbReference type="SAM" id="SignalP"/>
    </source>
</evidence>
<protein>
    <recommendedName>
        <fullName evidence="5">PA14 domain-containing protein</fullName>
    </recommendedName>
</protein>
<reference evidence="3 4" key="1">
    <citation type="submission" date="2016-11" db="EMBL/GenBank/DDBJ databases">
        <title>The macronuclear genome of Stentor coeruleus: a giant cell with tiny introns.</title>
        <authorList>
            <person name="Slabodnick M."/>
            <person name="Ruby J.G."/>
            <person name="Reiff S.B."/>
            <person name="Swart E.C."/>
            <person name="Gosai S."/>
            <person name="Prabakaran S."/>
            <person name="Witkowska E."/>
            <person name="Larue G.E."/>
            <person name="Fisher S."/>
            <person name="Freeman R.M."/>
            <person name="Gunawardena J."/>
            <person name="Chu W."/>
            <person name="Stover N.A."/>
            <person name="Gregory B.D."/>
            <person name="Nowacki M."/>
            <person name="Derisi J."/>
            <person name="Roy S.W."/>
            <person name="Marshall W.F."/>
            <person name="Sood P."/>
        </authorList>
    </citation>
    <scope>NUCLEOTIDE SEQUENCE [LARGE SCALE GENOMIC DNA]</scope>
    <source>
        <strain evidence="3">WM001</strain>
    </source>
</reference>
<feature type="signal peptide" evidence="2">
    <location>
        <begin position="1"/>
        <end position="19"/>
    </location>
</feature>
<sequence>MSKLFKILCALCLITLSSSTTLSFYIVSDTSNWLEGPNTPSGAFALVMATGSSWTATIIGANWIWESSSGPVTPGYAYFYKYFLVPGTVTSATLEIAADGYFTTFLNNKNVNCDDTTSGRTASSKKTCTVDISLFTAGINCFHVDFQNVATGDCGLLYRLSILATYS</sequence>
<feature type="chain" id="PRO_5012977885" description="PA14 domain-containing protein" evidence="2">
    <location>
        <begin position="20"/>
        <end position="167"/>
    </location>
</feature>
<dbReference type="Gene3D" id="2.60.120.260">
    <property type="entry name" value="Galactose-binding domain-like"/>
    <property type="match status" value="1"/>
</dbReference>
<feature type="transmembrane region" description="Helical" evidence="1">
    <location>
        <begin position="43"/>
        <end position="65"/>
    </location>
</feature>
<dbReference type="AlphaFoldDB" id="A0A1R2AQ70"/>